<evidence type="ECO:0000259" key="8">
    <source>
        <dbReference type="Pfam" id="PF03772"/>
    </source>
</evidence>
<evidence type="ECO:0000256" key="7">
    <source>
        <dbReference type="SAM" id="Phobius"/>
    </source>
</evidence>
<evidence type="ECO:0000313" key="10">
    <source>
        <dbReference type="EMBL" id="QQL45791.1"/>
    </source>
</evidence>
<dbReference type="PANTHER" id="PTHR30619">
    <property type="entry name" value="DNA INTERNALIZATION/COMPETENCE PROTEIN COMEC/REC2"/>
    <property type="match status" value="1"/>
</dbReference>
<evidence type="ECO:0000313" key="11">
    <source>
        <dbReference type="Proteomes" id="UP000475117"/>
    </source>
</evidence>
<dbReference type="PANTHER" id="PTHR30619:SF1">
    <property type="entry name" value="RECOMBINATION PROTEIN 2"/>
    <property type="match status" value="1"/>
</dbReference>
<gene>
    <name evidence="10" type="ORF">G3M56_004190</name>
</gene>
<evidence type="ECO:0000256" key="4">
    <source>
        <dbReference type="ARBA" id="ARBA00022989"/>
    </source>
</evidence>
<keyword evidence="11" id="KW-1185">Reference proteome</keyword>
<feature type="transmembrane region" description="Helical" evidence="7">
    <location>
        <begin position="391"/>
        <end position="418"/>
    </location>
</feature>
<evidence type="ECO:0000259" key="9">
    <source>
        <dbReference type="Pfam" id="PF13567"/>
    </source>
</evidence>
<protein>
    <submittedName>
        <fullName evidence="10">ComEC/Rec2 family competence protein</fullName>
    </submittedName>
</protein>
<evidence type="ECO:0000256" key="3">
    <source>
        <dbReference type="ARBA" id="ARBA00022692"/>
    </source>
</evidence>
<keyword evidence="2" id="KW-1003">Cell membrane</keyword>
<comment type="subcellular location">
    <subcellularLocation>
        <location evidence="1">Cell membrane</location>
        <topology evidence="1">Multi-pass membrane protein</topology>
    </subcellularLocation>
</comment>
<dbReference type="KEGG" id="soa:G3M56_004190"/>
<dbReference type="Pfam" id="PF13567">
    <property type="entry name" value="DUF4131"/>
    <property type="match status" value="1"/>
</dbReference>
<dbReference type="InterPro" id="IPR025405">
    <property type="entry name" value="DUF4131"/>
</dbReference>
<dbReference type="InterPro" id="IPR052159">
    <property type="entry name" value="Competence_DNA_uptake"/>
</dbReference>
<dbReference type="InterPro" id="IPR004477">
    <property type="entry name" value="ComEC_N"/>
</dbReference>
<reference evidence="10 11" key="1">
    <citation type="submission" date="2020-12" db="EMBL/GenBank/DDBJ databases">
        <title>Sulforoseuscoccus oceanibium gen. nov., sp. nov., a representative of the phylum Verrucomicrobia with special cytoplasmic membrane, and proposal of Sulforoseuscoccusaceae fam. nov.</title>
        <authorList>
            <person name="Xi F."/>
        </authorList>
    </citation>
    <scope>NUCLEOTIDE SEQUENCE [LARGE SCALE GENOMIC DNA]</scope>
    <source>
        <strain evidence="10 11">T37</strain>
    </source>
</reference>
<name>A0A7T7JD79_9BACT</name>
<keyword evidence="4 7" id="KW-1133">Transmembrane helix</keyword>
<feature type="transmembrane region" description="Helical" evidence="7">
    <location>
        <begin position="356"/>
        <end position="379"/>
    </location>
</feature>
<keyword evidence="3 7" id="KW-0812">Transmembrane</keyword>
<dbReference type="Pfam" id="PF03772">
    <property type="entry name" value="Competence"/>
    <property type="match status" value="1"/>
</dbReference>
<feature type="transmembrane region" description="Helical" evidence="7">
    <location>
        <begin position="208"/>
        <end position="230"/>
    </location>
</feature>
<evidence type="ECO:0000256" key="1">
    <source>
        <dbReference type="ARBA" id="ARBA00004651"/>
    </source>
</evidence>
<dbReference type="GO" id="GO:0005886">
    <property type="term" value="C:plasma membrane"/>
    <property type="evidence" value="ECO:0007669"/>
    <property type="project" value="UniProtKB-SubCell"/>
</dbReference>
<sequence length="731" mass="78942">MATLAVLAACYLPSIRNARRPRKVTHRVALAALMVVAAHLWHSHRIHVHGEAPAHPHHVTIHGTIASSKTYSWRSEAVIDVSEIESTAPINAPLRLITTSTSPFPANGSPITLEGTLTSPAAARNPGEFDHRTFLRSRGIRAELLVPHHLRNLHPTTPKPPSWRDHTKDLVLHGNPQSPAAAVVRATLLGDRSSLTPDQLTTFRHAGVFHLFAVSGLHVGLLGVLVTTAARLLKAPLKLSLILAPPAMFIYALAVGSPPSAMRAAWMGTIGITIFLIDRKVRVTNLICIAALLLLINDSYLLFQPAFQFSFSALLGLVIVGSSLYQKLDSTLDHDPFIPKRLLTRTQRATTVTSKFLAGNACASLGAIAATAPFSIHYFNLVTPASIVGNLLLWPLTLAIISCGLATVLASIAHLHFIAAGLTSLNLMLGGLAERVATQCAQLPGGSLTITHDPPETARLTIYDLDDAACSTLLELPDQRPLAVGSGRTDMWRYTIQRHLTQISHNTPANWIVHHDSVTHNGYALTHPAKPDGSTTYVSEASTIAQLTLPDAHPLARGHHIPLTPNTSLEILFPPAGFSAARQDDRQLITRVHCGNWRILLLDAAGFLPCATVLAHAPETLRADIVVGGWPNHDVPLTSALLHYIKPKAIILRSPPISIPHARQRKLNQLLEQSGATIIRLRDHGAAIIEIDGQSLRVTGHVSGHHWEFNQSADASDRSSSPYPATAVQNQ</sequence>
<feature type="transmembrane region" description="Helical" evidence="7">
    <location>
        <begin position="309"/>
        <end position="325"/>
    </location>
</feature>
<evidence type="ECO:0000256" key="2">
    <source>
        <dbReference type="ARBA" id="ARBA00022475"/>
    </source>
</evidence>
<proteinExistence type="predicted"/>
<feature type="domain" description="ComEC/Rec2-related protein" evidence="8">
    <location>
        <begin position="188"/>
        <end position="452"/>
    </location>
</feature>
<dbReference type="AlphaFoldDB" id="A0A7T7JD79"/>
<feature type="domain" description="DUF4131" evidence="9">
    <location>
        <begin position="4"/>
        <end position="146"/>
    </location>
</feature>
<organism evidence="10 11">
    <name type="scientific">Sulfuriroseicoccus oceanibius</name>
    <dbReference type="NCBI Taxonomy" id="2707525"/>
    <lineage>
        <taxon>Bacteria</taxon>
        <taxon>Pseudomonadati</taxon>
        <taxon>Verrucomicrobiota</taxon>
        <taxon>Verrucomicrobiia</taxon>
        <taxon>Verrucomicrobiales</taxon>
        <taxon>Verrucomicrobiaceae</taxon>
        <taxon>Sulfuriroseicoccus</taxon>
    </lineage>
</organism>
<accession>A0A7T7JD79</accession>
<evidence type="ECO:0000256" key="6">
    <source>
        <dbReference type="SAM" id="MobiDB-lite"/>
    </source>
</evidence>
<evidence type="ECO:0000256" key="5">
    <source>
        <dbReference type="ARBA" id="ARBA00023136"/>
    </source>
</evidence>
<dbReference type="Proteomes" id="UP000475117">
    <property type="component" value="Chromosome"/>
</dbReference>
<feature type="region of interest" description="Disordered" evidence="6">
    <location>
        <begin position="711"/>
        <end position="731"/>
    </location>
</feature>
<feature type="transmembrane region" description="Helical" evidence="7">
    <location>
        <begin position="237"/>
        <end position="254"/>
    </location>
</feature>
<dbReference type="NCBIfam" id="TIGR00360">
    <property type="entry name" value="ComEC_N-term"/>
    <property type="match status" value="1"/>
</dbReference>
<feature type="transmembrane region" description="Helical" evidence="7">
    <location>
        <begin position="284"/>
        <end position="303"/>
    </location>
</feature>
<dbReference type="EMBL" id="CP066776">
    <property type="protein sequence ID" value="QQL45791.1"/>
    <property type="molecule type" value="Genomic_DNA"/>
</dbReference>
<keyword evidence="5 7" id="KW-0472">Membrane</keyword>